<keyword evidence="7 11" id="KW-0496">Mitochondrion</keyword>
<comment type="subunit">
    <text evidence="11">F-type ATPases have 2 components, CF(1) - the catalytic core - and CF(0) - the membrane proton channel. CF(1) and CF(0) have multiple subunits.</text>
</comment>
<evidence type="ECO:0000313" key="12">
    <source>
        <dbReference type="EMBL" id="KAF6304610.1"/>
    </source>
</evidence>
<evidence type="ECO:0000256" key="6">
    <source>
        <dbReference type="ARBA" id="ARBA00023065"/>
    </source>
</evidence>
<evidence type="ECO:0000256" key="11">
    <source>
        <dbReference type="RuleBase" id="RU368017"/>
    </source>
</evidence>
<dbReference type="AlphaFoldDB" id="A0A7J7TVI3"/>
<dbReference type="GO" id="GO:0005743">
    <property type="term" value="C:mitochondrial inner membrane"/>
    <property type="evidence" value="ECO:0007669"/>
    <property type="project" value="UniProtKB-SubCell"/>
</dbReference>
<protein>
    <recommendedName>
        <fullName evidence="11">ATP synthase subunit b</fullName>
    </recommendedName>
</protein>
<gene>
    <name evidence="12" type="ORF">mPipKuh1_001204</name>
</gene>
<dbReference type="PANTHER" id="PTHR12733">
    <property type="entry name" value="MITOCHONDRIAL ATP SYNTHASE B CHAIN"/>
    <property type="match status" value="1"/>
</dbReference>
<proteinExistence type="inferred from homology"/>
<keyword evidence="5 11" id="KW-0999">Mitochondrion inner membrane</keyword>
<evidence type="ECO:0000256" key="9">
    <source>
        <dbReference type="ARBA" id="ARBA00055529"/>
    </source>
</evidence>
<dbReference type="Pfam" id="PF05405">
    <property type="entry name" value="Mt_ATP-synt_B"/>
    <property type="match status" value="1"/>
</dbReference>
<comment type="function">
    <text evidence="9 11">Subunit b, of the mitochondrial membrane ATP synthase complex (F(1)F(0) ATP synthase or Complex V) that produces ATP from ADP in the presence of a proton gradient across the membrane which is generated by electron transport complexes of the respiratory chain. ATP synthase complex consist of a soluble F(1) head domain - the catalytic core - and a membrane F(1) domain - the membrane proton channel. These two domains are linked by a central stalk rotating inside the F(1) region and a stationary peripheral stalk. During catalysis, ATP synthesis in the catalytic domain of F(1) is coupled via a rotary mechanism of the central stalk subunits to proton translocation. In vivo, can only synthesize ATP although its ATP hydrolase activity can be activated artificially in vitro. Part of the complex F(0) domain. Part of the complex F(0) domain and the peripheric stalk, which acts as a stator to hold the catalytic alpha(3)beta(3) subcomplex and subunit a/ATP6 static relative to the rotary elements.</text>
</comment>
<keyword evidence="3 11" id="KW-0138">CF(0)</keyword>
<dbReference type="PANTHER" id="PTHR12733:SF3">
    <property type="entry name" value="ATP SYNTHASE F(0) COMPLEX SUBUNIT B1, MITOCHONDRIAL"/>
    <property type="match status" value="1"/>
</dbReference>
<comment type="subcellular location">
    <subcellularLocation>
        <location evidence="11">Mitochondrion</location>
    </subcellularLocation>
    <subcellularLocation>
        <location evidence="11">Mitochondrion inner membrane</location>
    </subcellularLocation>
</comment>
<evidence type="ECO:0000256" key="8">
    <source>
        <dbReference type="ARBA" id="ARBA00023136"/>
    </source>
</evidence>
<evidence type="ECO:0000256" key="3">
    <source>
        <dbReference type="ARBA" id="ARBA00022547"/>
    </source>
</evidence>
<organism evidence="12 13">
    <name type="scientific">Pipistrellus kuhlii</name>
    <name type="common">Kuhl's pipistrelle</name>
    <dbReference type="NCBI Taxonomy" id="59472"/>
    <lineage>
        <taxon>Eukaryota</taxon>
        <taxon>Metazoa</taxon>
        <taxon>Chordata</taxon>
        <taxon>Craniata</taxon>
        <taxon>Vertebrata</taxon>
        <taxon>Euteleostomi</taxon>
        <taxon>Mammalia</taxon>
        <taxon>Eutheria</taxon>
        <taxon>Laurasiatheria</taxon>
        <taxon>Chiroptera</taxon>
        <taxon>Yangochiroptera</taxon>
        <taxon>Vespertilionidae</taxon>
        <taxon>Pipistrellus</taxon>
    </lineage>
</organism>
<reference evidence="12 13" key="1">
    <citation type="journal article" date="2020" name="Nature">
        <title>Six reference-quality genomes reveal evolution of bat adaptations.</title>
        <authorList>
            <person name="Jebb D."/>
            <person name="Huang Z."/>
            <person name="Pippel M."/>
            <person name="Hughes G.M."/>
            <person name="Lavrichenko K."/>
            <person name="Devanna P."/>
            <person name="Winkler S."/>
            <person name="Jermiin L.S."/>
            <person name="Skirmuntt E.C."/>
            <person name="Katzourakis A."/>
            <person name="Burkitt-Gray L."/>
            <person name="Ray D.A."/>
            <person name="Sullivan K.A.M."/>
            <person name="Roscito J.G."/>
            <person name="Kirilenko B.M."/>
            <person name="Davalos L.M."/>
            <person name="Corthals A.P."/>
            <person name="Power M.L."/>
            <person name="Jones G."/>
            <person name="Ransome R.D."/>
            <person name="Dechmann D.K.N."/>
            <person name="Locatelli A.G."/>
            <person name="Puechmaille S.J."/>
            <person name="Fedrigo O."/>
            <person name="Jarvis E.D."/>
            <person name="Hiller M."/>
            <person name="Vernes S.C."/>
            <person name="Myers E.W."/>
            <person name="Teeling E.C."/>
        </authorList>
    </citation>
    <scope>NUCLEOTIDE SEQUENCE [LARGE SCALE GENOMIC DNA]</scope>
    <source>
        <strain evidence="12">MPipKuh1</strain>
        <tissue evidence="12">Flight muscle</tissue>
    </source>
</reference>
<comment type="caution">
    <text evidence="12">The sequence shown here is derived from an EMBL/GenBank/DDBJ whole genome shotgun (WGS) entry which is preliminary data.</text>
</comment>
<evidence type="ECO:0000313" key="13">
    <source>
        <dbReference type="Proteomes" id="UP000558488"/>
    </source>
</evidence>
<accession>A0A7J7TVI3</accession>
<keyword evidence="6 11" id="KW-0406">Ion transport</keyword>
<dbReference type="Gene3D" id="1.20.5.2210">
    <property type="match status" value="1"/>
</dbReference>
<name>A0A7J7TVI3_PIPKU</name>
<sequence length="204" mass="22597">MLSRVVFSAAAAAAPSLRNAALLGPGALQATRIFHTGQPSLAPLPPLPEHGGKVRLGLIPEEFFQFLYPKTGVTGPYVLGTGLILYFLSKEIYVVTPDTISAVSTIGLLVYIIKKYGASIGEFADKLNEQEIAQLEEAKQATIKGIQDAIELEKSQQALVQKRHYLFDVQRNNIAMALEVTYRERLHRVYKEVKSRMDYHISPD</sequence>
<evidence type="ECO:0000256" key="2">
    <source>
        <dbReference type="ARBA" id="ARBA00022448"/>
    </source>
</evidence>
<evidence type="ECO:0000256" key="7">
    <source>
        <dbReference type="ARBA" id="ARBA00023128"/>
    </source>
</evidence>
<dbReference type="GO" id="GO:0046933">
    <property type="term" value="F:proton-transporting ATP synthase activity, rotational mechanism"/>
    <property type="evidence" value="ECO:0007669"/>
    <property type="project" value="TreeGrafter"/>
</dbReference>
<evidence type="ECO:0000256" key="10">
    <source>
        <dbReference type="ARBA" id="ARBA00064647"/>
    </source>
</evidence>
<evidence type="ECO:0000256" key="1">
    <source>
        <dbReference type="ARBA" id="ARBA00007479"/>
    </source>
</evidence>
<keyword evidence="2 11" id="KW-0813">Transport</keyword>
<comment type="subunit">
    <text evidence="10">Component of the ATP synthase complex composed at least of ATP5F1A/subunit alpha, ATP5F1B/subunit beta, ATP5MC1/subunit c (homooctomer), MT-ATP6/subunit a, MT-ATP8/subunit 8, ATP5ME/subunit e, ATP5MF/subunit f, ATP5MG/subunit g, ATP5MK/subunit k, ATP5MJ/subunit j, ATP5F1C/subunit gamma, ATP5F1D/subunit delta, ATP5F1E/subunit epsilon, ATP5PF/subunit F6, ATP5PB/subunit b, ATP5PD/subunit d, ATP5PO/subunit OSCP. ATP synthase complex consists of a soluble F(1) head domain (subunits alpha(3) and beta(3)) - the catalytic core - and a membrane F(0) domain - the membrane proton channel (subunits c, a, 8, e, f, g, k and j). These two domains are linked by a central stalk (subunits gamma, delta, and epsilon) rotating inside the F1 region and a stationary peripheral stalk (subunits F6, b, d, and OSCP).</text>
</comment>
<dbReference type="InterPro" id="IPR008688">
    <property type="entry name" value="ATP_synth_Bsub_B/MI25"/>
</dbReference>
<dbReference type="GO" id="GO:0045259">
    <property type="term" value="C:proton-transporting ATP synthase complex"/>
    <property type="evidence" value="ECO:0007669"/>
    <property type="project" value="UniProtKB-KW"/>
</dbReference>
<evidence type="ECO:0000256" key="5">
    <source>
        <dbReference type="ARBA" id="ARBA00022792"/>
    </source>
</evidence>
<keyword evidence="8 11" id="KW-0472">Membrane</keyword>
<dbReference type="EMBL" id="JACAGB010000024">
    <property type="protein sequence ID" value="KAF6304610.1"/>
    <property type="molecule type" value="Genomic_DNA"/>
</dbReference>
<comment type="similarity">
    <text evidence="1 11">Belongs to the eukaryotic ATPase B chain family.</text>
</comment>
<evidence type="ECO:0000256" key="4">
    <source>
        <dbReference type="ARBA" id="ARBA00022781"/>
    </source>
</evidence>
<dbReference type="Proteomes" id="UP000558488">
    <property type="component" value="Unassembled WGS sequence"/>
</dbReference>
<dbReference type="SUPFAM" id="SSF161060">
    <property type="entry name" value="ATP synthase B chain-like"/>
    <property type="match status" value="1"/>
</dbReference>
<dbReference type="InterPro" id="IPR013837">
    <property type="entry name" value="ATP_synth_F0_suB"/>
</dbReference>
<keyword evidence="13" id="KW-1185">Reference proteome</keyword>
<keyword evidence="4 11" id="KW-0375">Hydrogen ion transport</keyword>